<evidence type="ECO:0000256" key="6">
    <source>
        <dbReference type="ARBA" id="ARBA00022989"/>
    </source>
</evidence>
<feature type="transmembrane region" description="Helical" evidence="13">
    <location>
        <begin position="100"/>
        <end position="120"/>
    </location>
</feature>
<dbReference type="InterPro" id="IPR006990">
    <property type="entry name" value="Tweety"/>
</dbReference>
<dbReference type="EMBL" id="BTSY01000007">
    <property type="protein sequence ID" value="GMT35182.1"/>
    <property type="molecule type" value="Genomic_DNA"/>
</dbReference>
<evidence type="ECO:0000256" key="14">
    <source>
        <dbReference type="SAM" id="MobiDB-lite"/>
    </source>
</evidence>
<evidence type="ECO:0000256" key="10">
    <source>
        <dbReference type="ARBA" id="ARBA00023180"/>
    </source>
</evidence>
<dbReference type="Proteomes" id="UP001432322">
    <property type="component" value="Unassembled WGS sequence"/>
</dbReference>
<dbReference type="GO" id="GO:0005229">
    <property type="term" value="F:intracellularly calcium-gated chloride channel activity"/>
    <property type="evidence" value="ECO:0007669"/>
    <property type="project" value="TreeGrafter"/>
</dbReference>
<evidence type="ECO:0000256" key="11">
    <source>
        <dbReference type="ARBA" id="ARBA00023214"/>
    </source>
</evidence>
<keyword evidence="9 13" id="KW-0869">Chloride channel</keyword>
<keyword evidence="4" id="KW-1003">Cell membrane</keyword>
<comment type="caution">
    <text evidence="15">The sequence shown here is derived from an EMBL/GenBank/DDBJ whole genome shotgun (WGS) entry which is preliminary data.</text>
</comment>
<evidence type="ECO:0000313" key="16">
    <source>
        <dbReference type="Proteomes" id="UP001432322"/>
    </source>
</evidence>
<accession>A0AAV5WT24</accession>
<sequence>RSIDELICPSPFPPSTVMISFIIDALHSIPHFNFRFQQIKPNFVLRLESDYTQSLALICGLVLSVSLLLLFTIIITWVCQCCARTDTTVKPRRKVKRLSIILFILSIFCFFFLGFCLFGNDKINRGVQSSIVSLNDVNHQFKIGLTTSGQLTEISRNASIHIKNLEQLVLDKSKGPGTNQTLISEIDTLLTSLSDSIDTVMKKLDILKKDFSNMSVLERTKSLAEMIEFERWLLLVILLSIMLCVLFAGVISFCRQSKKGAVGFSGVGILIFIVCWILLAVVLPLTVALTDFCSQGGDFLAETVNQPILKSLAFYSECDPRPSHDNLPPHLGISNMSDELSNMQGVKTKLDSLMDTAFNKSEEVQKASFLLLEDGTRSLKTIGALESGFACYAYREDMRAMKNGICGEAVLGSAVLTLCLVLLALFMFTLLLIVSKSWNLFTRLGNDYVEVDEDDPFFPRTAGSAIPVDIYGTHIAGNPRTRDRTEPSTGTTTATANGGEADPLWSRAAGSSNSGGLGRSPYDDHYGNYQDHYNV</sequence>
<evidence type="ECO:0000256" key="2">
    <source>
        <dbReference type="ARBA" id="ARBA00009849"/>
    </source>
</evidence>
<feature type="compositionally biased region" description="Low complexity" evidence="14">
    <location>
        <begin position="489"/>
        <end position="501"/>
    </location>
</feature>
<feature type="non-terminal residue" evidence="15">
    <location>
        <position position="1"/>
    </location>
</feature>
<comment type="subcellular location">
    <subcellularLocation>
        <location evidence="1 13">Cell membrane</location>
        <topology evidence="1 13">Multi-pass membrane protein</topology>
    </subcellularLocation>
</comment>
<comment type="function">
    <text evidence="13">Probable chloride channel.</text>
</comment>
<organism evidence="15 16">
    <name type="scientific">Pristionchus fissidentatus</name>
    <dbReference type="NCBI Taxonomy" id="1538716"/>
    <lineage>
        <taxon>Eukaryota</taxon>
        <taxon>Metazoa</taxon>
        <taxon>Ecdysozoa</taxon>
        <taxon>Nematoda</taxon>
        <taxon>Chromadorea</taxon>
        <taxon>Rhabditida</taxon>
        <taxon>Rhabditina</taxon>
        <taxon>Diplogasteromorpha</taxon>
        <taxon>Diplogasteroidea</taxon>
        <taxon>Neodiplogasteridae</taxon>
        <taxon>Pristionchus</taxon>
    </lineage>
</organism>
<evidence type="ECO:0000256" key="1">
    <source>
        <dbReference type="ARBA" id="ARBA00004651"/>
    </source>
</evidence>
<feature type="transmembrane region" description="Helical" evidence="13">
    <location>
        <begin position="409"/>
        <end position="434"/>
    </location>
</feature>
<evidence type="ECO:0000256" key="4">
    <source>
        <dbReference type="ARBA" id="ARBA00022475"/>
    </source>
</evidence>
<reference evidence="15" key="1">
    <citation type="submission" date="2023-10" db="EMBL/GenBank/DDBJ databases">
        <title>Genome assembly of Pristionchus species.</title>
        <authorList>
            <person name="Yoshida K."/>
            <person name="Sommer R.J."/>
        </authorList>
    </citation>
    <scope>NUCLEOTIDE SEQUENCE</scope>
    <source>
        <strain evidence="15">RS5133</strain>
    </source>
</reference>
<protein>
    <recommendedName>
        <fullName evidence="13">Protein tweety homolog</fullName>
    </recommendedName>
</protein>
<evidence type="ECO:0000256" key="3">
    <source>
        <dbReference type="ARBA" id="ARBA00022448"/>
    </source>
</evidence>
<keyword evidence="3 13" id="KW-0813">Transport</keyword>
<dbReference type="AlphaFoldDB" id="A0AAV5WT24"/>
<evidence type="ECO:0000256" key="7">
    <source>
        <dbReference type="ARBA" id="ARBA00023065"/>
    </source>
</evidence>
<comment type="similarity">
    <text evidence="2 13">Belongs to the tweety family.</text>
</comment>
<evidence type="ECO:0000256" key="12">
    <source>
        <dbReference type="ARBA" id="ARBA00023303"/>
    </source>
</evidence>
<dbReference type="GO" id="GO:0005886">
    <property type="term" value="C:plasma membrane"/>
    <property type="evidence" value="ECO:0007669"/>
    <property type="project" value="UniProtKB-SubCell"/>
</dbReference>
<keyword evidence="5 13" id="KW-0812">Transmembrane</keyword>
<evidence type="ECO:0000256" key="9">
    <source>
        <dbReference type="ARBA" id="ARBA00023173"/>
    </source>
</evidence>
<dbReference type="Pfam" id="PF04906">
    <property type="entry name" value="Tweety"/>
    <property type="match status" value="1"/>
</dbReference>
<keyword evidence="6 13" id="KW-1133">Transmembrane helix</keyword>
<feature type="transmembrane region" description="Helical" evidence="13">
    <location>
        <begin position="232"/>
        <end position="254"/>
    </location>
</feature>
<keyword evidence="8 13" id="KW-0472">Membrane</keyword>
<keyword evidence="11 13" id="KW-0868">Chloride</keyword>
<feature type="transmembrane region" description="Helical" evidence="13">
    <location>
        <begin position="55"/>
        <end position="79"/>
    </location>
</feature>
<evidence type="ECO:0000313" key="15">
    <source>
        <dbReference type="EMBL" id="GMT35182.1"/>
    </source>
</evidence>
<feature type="region of interest" description="Disordered" evidence="14">
    <location>
        <begin position="475"/>
        <end position="535"/>
    </location>
</feature>
<keyword evidence="12 13" id="KW-0407">Ion channel</keyword>
<name>A0AAV5WT24_9BILA</name>
<proteinExistence type="inferred from homology"/>
<keyword evidence="16" id="KW-1185">Reference proteome</keyword>
<keyword evidence="7 13" id="KW-0406">Ion transport</keyword>
<evidence type="ECO:0000256" key="5">
    <source>
        <dbReference type="ARBA" id="ARBA00022692"/>
    </source>
</evidence>
<dbReference type="PANTHER" id="PTHR12424">
    <property type="entry name" value="TWEETY-RELATED"/>
    <property type="match status" value="1"/>
</dbReference>
<keyword evidence="10" id="KW-0325">Glycoprotein</keyword>
<evidence type="ECO:0000256" key="13">
    <source>
        <dbReference type="RuleBase" id="RU361114"/>
    </source>
</evidence>
<gene>
    <name evidence="15" type="ORF">PFISCL1PPCAC_26479</name>
</gene>
<feature type="transmembrane region" description="Helical" evidence="13">
    <location>
        <begin position="261"/>
        <end position="285"/>
    </location>
</feature>
<dbReference type="PANTHER" id="PTHR12424:SF8">
    <property type="entry name" value="PROTEIN TWEETY"/>
    <property type="match status" value="1"/>
</dbReference>
<evidence type="ECO:0000256" key="8">
    <source>
        <dbReference type="ARBA" id="ARBA00023136"/>
    </source>
</evidence>
<dbReference type="GO" id="GO:0034707">
    <property type="term" value="C:chloride channel complex"/>
    <property type="evidence" value="ECO:0007669"/>
    <property type="project" value="UniProtKB-UniRule"/>
</dbReference>
<dbReference type="GO" id="GO:0072320">
    <property type="term" value="F:volume-sensitive chloride channel activity"/>
    <property type="evidence" value="ECO:0007669"/>
    <property type="project" value="TreeGrafter"/>
</dbReference>